<dbReference type="PANTHER" id="PTHR43308">
    <property type="entry name" value="OUTER MEMBRANE PROTEIN ALPHA-RELATED"/>
    <property type="match status" value="1"/>
</dbReference>
<reference evidence="4" key="1">
    <citation type="journal article" date="2021" name="PeerJ">
        <title>Extensive microbial diversity within the chicken gut microbiome revealed by metagenomics and culture.</title>
        <authorList>
            <person name="Gilroy R."/>
            <person name="Ravi A."/>
            <person name="Getino M."/>
            <person name="Pursley I."/>
            <person name="Horton D.L."/>
            <person name="Alikhan N.F."/>
            <person name="Baker D."/>
            <person name="Gharbi K."/>
            <person name="Hall N."/>
            <person name="Watson M."/>
            <person name="Adriaenssens E.M."/>
            <person name="Foster-Nyarko E."/>
            <person name="Jarju S."/>
            <person name="Secka A."/>
            <person name="Antonio M."/>
            <person name="Oren A."/>
            <person name="Chaudhuri R.R."/>
            <person name="La Ragione R."/>
            <person name="Hildebrand F."/>
            <person name="Pallen M.J."/>
        </authorList>
    </citation>
    <scope>NUCLEOTIDE SEQUENCE</scope>
    <source>
        <strain evidence="4">ChiGjej6B6-1540</strain>
    </source>
</reference>
<reference evidence="4" key="2">
    <citation type="submission" date="2021-04" db="EMBL/GenBank/DDBJ databases">
        <authorList>
            <person name="Gilroy R."/>
        </authorList>
    </citation>
    <scope>NUCLEOTIDE SEQUENCE</scope>
    <source>
        <strain evidence="4">ChiGjej6B6-1540</strain>
    </source>
</reference>
<evidence type="ECO:0000313" key="5">
    <source>
        <dbReference type="Proteomes" id="UP000824192"/>
    </source>
</evidence>
<sequence>MTFSTQRLKAGLCALFLGAAAFMTPALASSYIDVADDAWYASAVESMRSQGIMQGTGANTFSPSQITDRATVVTVLWKIAGSPATQPTTIFSDVPTDRWYAQAVAWAVEQGITYGNGSGQFRPADQITREQLAAFFYRYDLSLGNDPAMGVLDLYLDANKVSSWAVAGMRHAIGTGIVEGSDYLLSPQATASRAELAVMLDRVLTPAAG</sequence>
<feature type="domain" description="SLH" evidence="3">
    <location>
        <begin position="87"/>
        <end position="150"/>
    </location>
</feature>
<comment type="caution">
    <text evidence="4">The sequence shown here is derived from an EMBL/GenBank/DDBJ whole genome shotgun (WGS) entry which is preliminary data.</text>
</comment>
<dbReference type="InterPro" id="IPR051465">
    <property type="entry name" value="Cell_Envelope_Struct_Comp"/>
</dbReference>
<dbReference type="InterPro" id="IPR001119">
    <property type="entry name" value="SLH_dom"/>
</dbReference>
<feature type="signal peptide" evidence="2">
    <location>
        <begin position="1"/>
        <end position="28"/>
    </location>
</feature>
<dbReference type="PROSITE" id="PS51272">
    <property type="entry name" value="SLH"/>
    <property type="match status" value="3"/>
</dbReference>
<accession>A0A9D1RXB3</accession>
<evidence type="ECO:0000256" key="1">
    <source>
        <dbReference type="ARBA" id="ARBA00022737"/>
    </source>
</evidence>
<dbReference type="AlphaFoldDB" id="A0A9D1RXB3"/>
<evidence type="ECO:0000259" key="3">
    <source>
        <dbReference type="PROSITE" id="PS51272"/>
    </source>
</evidence>
<feature type="domain" description="SLH" evidence="3">
    <location>
        <begin position="27"/>
        <end position="86"/>
    </location>
</feature>
<keyword evidence="1" id="KW-0677">Repeat</keyword>
<gene>
    <name evidence="4" type="ORF">H9868_07750</name>
</gene>
<dbReference type="Pfam" id="PF00395">
    <property type="entry name" value="SLH"/>
    <property type="match status" value="3"/>
</dbReference>
<proteinExistence type="predicted"/>
<dbReference type="EMBL" id="DXGA01000164">
    <property type="protein sequence ID" value="HIW94417.1"/>
    <property type="molecule type" value="Genomic_DNA"/>
</dbReference>
<evidence type="ECO:0000313" key="4">
    <source>
        <dbReference type="EMBL" id="HIW94417.1"/>
    </source>
</evidence>
<name>A0A9D1RXB3_9FIRM</name>
<dbReference type="Proteomes" id="UP000824192">
    <property type="component" value="Unassembled WGS sequence"/>
</dbReference>
<keyword evidence="2" id="KW-0732">Signal</keyword>
<feature type="chain" id="PRO_5038343033" evidence="2">
    <location>
        <begin position="29"/>
        <end position="209"/>
    </location>
</feature>
<feature type="domain" description="SLH" evidence="3">
    <location>
        <begin position="152"/>
        <end position="209"/>
    </location>
</feature>
<organism evidence="4 5">
    <name type="scientific">Candidatus Flavonifractor merdipullorum</name>
    <dbReference type="NCBI Taxonomy" id="2838590"/>
    <lineage>
        <taxon>Bacteria</taxon>
        <taxon>Bacillati</taxon>
        <taxon>Bacillota</taxon>
        <taxon>Clostridia</taxon>
        <taxon>Eubacteriales</taxon>
        <taxon>Oscillospiraceae</taxon>
        <taxon>Flavonifractor</taxon>
    </lineage>
</organism>
<evidence type="ECO:0000256" key="2">
    <source>
        <dbReference type="SAM" id="SignalP"/>
    </source>
</evidence>
<protein>
    <submittedName>
        <fullName evidence="4">S-layer homology domain-containing protein</fullName>
    </submittedName>
</protein>